<name>A0A1F5JYI3_9BACT</name>
<gene>
    <name evidence="3" type="ORF">A3C59_01060</name>
</gene>
<dbReference type="GO" id="GO:0005737">
    <property type="term" value="C:cytoplasm"/>
    <property type="evidence" value="ECO:0007669"/>
    <property type="project" value="TreeGrafter"/>
</dbReference>
<dbReference type="EMBL" id="MFCV01000007">
    <property type="protein sequence ID" value="OGE33702.1"/>
    <property type="molecule type" value="Genomic_DNA"/>
</dbReference>
<dbReference type="GO" id="GO:0008239">
    <property type="term" value="F:dipeptidyl-peptidase activity"/>
    <property type="evidence" value="ECO:0007669"/>
    <property type="project" value="TreeGrafter"/>
</dbReference>
<evidence type="ECO:0000313" key="3">
    <source>
        <dbReference type="EMBL" id="OGE33702.1"/>
    </source>
</evidence>
<dbReference type="GO" id="GO:0046872">
    <property type="term" value="F:metal ion binding"/>
    <property type="evidence" value="ECO:0007669"/>
    <property type="project" value="UniProtKB-KW"/>
</dbReference>
<comment type="caution">
    <text evidence="3">The sequence shown here is derived from an EMBL/GenBank/DDBJ whole genome shotgun (WGS) entry which is preliminary data.</text>
</comment>
<evidence type="ECO:0000256" key="1">
    <source>
        <dbReference type="ARBA" id="ARBA00022723"/>
    </source>
</evidence>
<dbReference type="InterPro" id="IPR039461">
    <property type="entry name" value="Peptidase_M49"/>
</dbReference>
<evidence type="ECO:0000256" key="2">
    <source>
        <dbReference type="ARBA" id="ARBA00022801"/>
    </source>
</evidence>
<sequence length="429" mass="48472">MKKPLILFYPKNLPLLSKNELEVLDLLMDAGKLIAPLYLEQEKQAELEINKGELERAAKKNPAILDPHTVVEKVNGKIVVTPYHIKYAKLLKPVADKLIEASKLTKNKDFGNILKLQAKALTSGAYEEEAVAWLKIKKPYILDTFIGPIEHFGGQLLFGKASYQAWVGVLDKEGTDRLNNYKSVILSVRRKATLPDERVDNQDQVKARVLDVVLFSGFMARAKFVGLHLPTDVSLVEKYGSELILFNQPNDLRIKEQIIPTFNKIFSKEFKEGFEAEDIRRGYLRAVALHELAHSYLYYKHAARNLADLFPVIEELAATILGLRLAGTLLLKDRINNKQLESMIVTFLCRSFYHKGNADSSSPLKNYALGGNIFINFIVQNGALKISGGQVVPNFMKIFVSLHELSDSLEYLLEKGSYKDAQNFIKKYS</sequence>
<protein>
    <recommendedName>
        <fullName evidence="5">Peptidase family M49</fullName>
    </recommendedName>
</protein>
<dbReference type="PANTHER" id="PTHR23422:SF9">
    <property type="entry name" value="ZN-DEPENDENT HYDROLASE"/>
    <property type="match status" value="1"/>
</dbReference>
<keyword evidence="2" id="KW-0378">Hydrolase</keyword>
<evidence type="ECO:0000313" key="4">
    <source>
        <dbReference type="Proteomes" id="UP000176902"/>
    </source>
</evidence>
<dbReference type="Gene3D" id="3.30.540.30">
    <property type="match status" value="1"/>
</dbReference>
<keyword evidence="1" id="KW-0479">Metal-binding</keyword>
<accession>A0A1F5JYI3</accession>
<dbReference type="STRING" id="1797768.A3C59_01060"/>
<dbReference type="Proteomes" id="UP000176902">
    <property type="component" value="Unassembled WGS sequence"/>
</dbReference>
<proteinExistence type="predicted"/>
<dbReference type="AlphaFoldDB" id="A0A1F5JYI3"/>
<organism evidence="3 4">
    <name type="scientific">Candidatus Daviesbacteria bacterium RIFCSPHIGHO2_02_FULL_36_13</name>
    <dbReference type="NCBI Taxonomy" id="1797768"/>
    <lineage>
        <taxon>Bacteria</taxon>
        <taxon>Candidatus Daviesiibacteriota</taxon>
    </lineage>
</organism>
<dbReference type="PANTHER" id="PTHR23422">
    <property type="entry name" value="DIPEPTIDYL PEPTIDASE III-RELATED"/>
    <property type="match status" value="1"/>
</dbReference>
<dbReference type="Pfam" id="PF03571">
    <property type="entry name" value="Peptidase_M49"/>
    <property type="match status" value="1"/>
</dbReference>
<evidence type="ECO:0008006" key="5">
    <source>
        <dbReference type="Google" id="ProtNLM"/>
    </source>
</evidence>
<reference evidence="3 4" key="1">
    <citation type="journal article" date="2016" name="Nat. Commun.">
        <title>Thousands of microbial genomes shed light on interconnected biogeochemical processes in an aquifer system.</title>
        <authorList>
            <person name="Anantharaman K."/>
            <person name="Brown C.T."/>
            <person name="Hug L.A."/>
            <person name="Sharon I."/>
            <person name="Castelle C.J."/>
            <person name="Probst A.J."/>
            <person name="Thomas B.C."/>
            <person name="Singh A."/>
            <person name="Wilkins M.J."/>
            <person name="Karaoz U."/>
            <person name="Brodie E.L."/>
            <person name="Williams K.H."/>
            <person name="Hubbard S.S."/>
            <person name="Banfield J.F."/>
        </authorList>
    </citation>
    <scope>NUCLEOTIDE SEQUENCE [LARGE SCALE GENOMIC DNA]</scope>
</reference>